<accession>A0A8H6WNB0</accession>
<protein>
    <submittedName>
        <fullName evidence="1">Uncharacterized protein</fullName>
    </submittedName>
</protein>
<comment type="caution">
    <text evidence="1">The sequence shown here is derived from an EMBL/GenBank/DDBJ whole genome shotgun (WGS) entry which is preliminary data.</text>
</comment>
<sequence>MSTLPPELEQRILLLAAEIDRPDAARLLLVAWRVKAWVEPLVYSALLIYRRRLVDNPYISRGIPSLTPEDLYELTPRKPFLGDAVRNLLLLRVSSAEAHHIIGLFPHIRELCYQSSSEAYNALNLLHAGSLRHLSGNVDHLLSPYQHAGLDGRAALANVTHLGIHYTHAIHALLLPALRLPQLTHLAVFPMTAENLFFENAHLSDLLVKYLIPTGALRVFIIVQSHHTRRDDVYGGETALDPRLAANPAFVVFPQGIGDARTDWSLRATGGRDFWQRAEEFIESRRRGEVHSCFYDQ</sequence>
<gene>
    <name evidence="1" type="ORF">HMN09_00371900</name>
</gene>
<dbReference type="AlphaFoldDB" id="A0A8H6WNB0"/>
<evidence type="ECO:0000313" key="1">
    <source>
        <dbReference type="EMBL" id="KAF7318609.1"/>
    </source>
</evidence>
<dbReference type="Proteomes" id="UP000613580">
    <property type="component" value="Unassembled WGS sequence"/>
</dbReference>
<dbReference type="EMBL" id="JACAZE010000004">
    <property type="protein sequence ID" value="KAF7318609.1"/>
    <property type="molecule type" value="Genomic_DNA"/>
</dbReference>
<organism evidence="1 2">
    <name type="scientific">Mycena chlorophos</name>
    <name type="common">Agaric fungus</name>
    <name type="synonym">Agaricus chlorophos</name>
    <dbReference type="NCBI Taxonomy" id="658473"/>
    <lineage>
        <taxon>Eukaryota</taxon>
        <taxon>Fungi</taxon>
        <taxon>Dikarya</taxon>
        <taxon>Basidiomycota</taxon>
        <taxon>Agaricomycotina</taxon>
        <taxon>Agaricomycetes</taxon>
        <taxon>Agaricomycetidae</taxon>
        <taxon>Agaricales</taxon>
        <taxon>Marasmiineae</taxon>
        <taxon>Mycenaceae</taxon>
        <taxon>Mycena</taxon>
    </lineage>
</organism>
<reference evidence="1" key="1">
    <citation type="submission" date="2020-05" db="EMBL/GenBank/DDBJ databases">
        <title>Mycena genomes resolve the evolution of fungal bioluminescence.</title>
        <authorList>
            <person name="Tsai I.J."/>
        </authorList>
    </citation>
    <scope>NUCLEOTIDE SEQUENCE</scope>
    <source>
        <strain evidence="1">110903Hualien_Pintung</strain>
    </source>
</reference>
<name>A0A8H6WNB0_MYCCL</name>
<keyword evidence="2" id="KW-1185">Reference proteome</keyword>
<proteinExistence type="predicted"/>
<evidence type="ECO:0000313" key="2">
    <source>
        <dbReference type="Proteomes" id="UP000613580"/>
    </source>
</evidence>
<dbReference type="OrthoDB" id="3145912at2759"/>